<dbReference type="PANTHER" id="PTHR21310">
    <property type="entry name" value="AMINOGLYCOSIDE PHOSPHOTRANSFERASE-RELATED-RELATED"/>
    <property type="match status" value="1"/>
</dbReference>
<dbReference type="EMBL" id="ML739157">
    <property type="protein sequence ID" value="KAE8351727.1"/>
    <property type="molecule type" value="Genomic_DNA"/>
</dbReference>
<dbReference type="PANTHER" id="PTHR21310:SF37">
    <property type="entry name" value="AMINOGLYCOSIDE PHOSPHOTRANSFERASE DOMAIN-CONTAINING PROTEIN"/>
    <property type="match status" value="1"/>
</dbReference>
<dbReference type="SUPFAM" id="SSF56112">
    <property type="entry name" value="Protein kinase-like (PK-like)"/>
    <property type="match status" value="1"/>
</dbReference>
<proteinExistence type="predicted"/>
<evidence type="ECO:0000313" key="2">
    <source>
        <dbReference type="Proteomes" id="UP000327118"/>
    </source>
</evidence>
<gene>
    <name evidence="1" type="ORF">BDV28DRAFT_136480</name>
</gene>
<keyword evidence="2" id="KW-1185">Reference proteome</keyword>
<dbReference type="AlphaFoldDB" id="A0A5N6Z247"/>
<dbReference type="InterPro" id="IPR011009">
    <property type="entry name" value="Kinase-like_dom_sf"/>
</dbReference>
<evidence type="ECO:0000313" key="1">
    <source>
        <dbReference type="EMBL" id="KAE8351727.1"/>
    </source>
</evidence>
<sequence length="483" mass="55818">MPRTRRLLRDKEITYSVAKEQEHLGLNSPTACHVAPENNWLYGSFNVCVPVAIDDWDEERVLIRFPLPYRVGEAARPGNGDEKIRSEAGTYTWLQENCPDVPIPHLYGFGLSTGETFTRVESLPIFTRYFQVLRRRILSWLAYPVPSKYVRHQTTNHIASGRVIGAGYLLVEYIEEAQGTMLSNTWINRQHDTKLRANFFRSLSRIFLNISCIPLPRIGSFIIDNNGFLHLTNRPLSIEVQQLENENIPTNMPRSYTYSTVDSYIVDMLSLHDSRFRAQPNAVNDLGDCAYQLSALSAMRTIFPSLFQRDFRRGPFSFVLTDLHQSNIFVDDEWNITCLIDLEWACSRPIEMVSPPYWLTNRGIDQLDAAEYDSIRTEFMEILAAEERELGLFEVLPRLSDIMNRTWETGIFWYTLALSSPSGMFKIFHEHIRPLFCAKYGEEFNLIMPFFWGKKIGYIAGCKLSDKAEYDENLRQAFQCSGD</sequence>
<evidence type="ECO:0008006" key="3">
    <source>
        <dbReference type="Google" id="ProtNLM"/>
    </source>
</evidence>
<dbReference type="InterPro" id="IPR051678">
    <property type="entry name" value="AGP_Transferase"/>
</dbReference>
<accession>A0A5N6Z247</accession>
<organism evidence="1 2">
    <name type="scientific">Aspergillus coremiiformis</name>
    <dbReference type="NCBI Taxonomy" id="138285"/>
    <lineage>
        <taxon>Eukaryota</taxon>
        <taxon>Fungi</taxon>
        <taxon>Dikarya</taxon>
        <taxon>Ascomycota</taxon>
        <taxon>Pezizomycotina</taxon>
        <taxon>Eurotiomycetes</taxon>
        <taxon>Eurotiomycetidae</taxon>
        <taxon>Eurotiales</taxon>
        <taxon>Aspergillaceae</taxon>
        <taxon>Aspergillus</taxon>
        <taxon>Aspergillus subgen. Circumdati</taxon>
    </lineage>
</organism>
<name>A0A5N6Z247_9EURO</name>
<dbReference type="OrthoDB" id="3645574at2759"/>
<dbReference type="Proteomes" id="UP000327118">
    <property type="component" value="Unassembled WGS sequence"/>
</dbReference>
<reference evidence="2" key="1">
    <citation type="submission" date="2019-04" db="EMBL/GenBank/DDBJ databases">
        <title>Friends and foes A comparative genomics studyof 23 Aspergillus species from section Flavi.</title>
        <authorList>
            <consortium name="DOE Joint Genome Institute"/>
            <person name="Kjaerbolling I."/>
            <person name="Vesth T."/>
            <person name="Frisvad J.C."/>
            <person name="Nybo J.L."/>
            <person name="Theobald S."/>
            <person name="Kildgaard S."/>
            <person name="Isbrandt T."/>
            <person name="Kuo A."/>
            <person name="Sato A."/>
            <person name="Lyhne E.K."/>
            <person name="Kogle M.E."/>
            <person name="Wiebenga A."/>
            <person name="Kun R.S."/>
            <person name="Lubbers R.J."/>
            <person name="Makela M.R."/>
            <person name="Barry K."/>
            <person name="Chovatia M."/>
            <person name="Clum A."/>
            <person name="Daum C."/>
            <person name="Haridas S."/>
            <person name="He G."/>
            <person name="LaButti K."/>
            <person name="Lipzen A."/>
            <person name="Mondo S."/>
            <person name="Riley R."/>
            <person name="Salamov A."/>
            <person name="Simmons B.A."/>
            <person name="Magnuson J.K."/>
            <person name="Henrissat B."/>
            <person name="Mortensen U.H."/>
            <person name="Larsen T.O."/>
            <person name="Devries R.P."/>
            <person name="Grigoriev I.V."/>
            <person name="Machida M."/>
            <person name="Baker S.E."/>
            <person name="Andersen M.R."/>
        </authorList>
    </citation>
    <scope>NUCLEOTIDE SEQUENCE [LARGE SCALE GENOMIC DNA]</scope>
    <source>
        <strain evidence="2">CBS 553.77</strain>
    </source>
</reference>
<protein>
    <recommendedName>
        <fullName evidence="3">Aminoglycoside phosphotransferase domain-containing protein</fullName>
    </recommendedName>
</protein>